<organism evidence="1 2">
    <name type="scientific">Varanus komodoensis</name>
    <name type="common">Komodo dragon</name>
    <dbReference type="NCBI Taxonomy" id="61221"/>
    <lineage>
        <taxon>Eukaryota</taxon>
        <taxon>Metazoa</taxon>
        <taxon>Chordata</taxon>
        <taxon>Craniata</taxon>
        <taxon>Vertebrata</taxon>
        <taxon>Euteleostomi</taxon>
        <taxon>Lepidosauria</taxon>
        <taxon>Squamata</taxon>
        <taxon>Bifurcata</taxon>
        <taxon>Unidentata</taxon>
        <taxon>Episquamata</taxon>
        <taxon>Toxicofera</taxon>
        <taxon>Anguimorpha</taxon>
        <taxon>Paleoanguimorpha</taxon>
        <taxon>Varanoidea</taxon>
        <taxon>Varanidae</taxon>
        <taxon>Varanus</taxon>
    </lineage>
</organism>
<protein>
    <recommendedName>
        <fullName evidence="3">Reverse transcriptase</fullName>
    </recommendedName>
</protein>
<dbReference type="Ensembl" id="ENSVKKT00000029840.1">
    <property type="protein sequence ID" value="ENSVKKP00000029148.1"/>
    <property type="gene ID" value="ENSVKKG00000018755.1"/>
</dbReference>
<evidence type="ECO:0000313" key="2">
    <source>
        <dbReference type="Proteomes" id="UP000694545"/>
    </source>
</evidence>
<evidence type="ECO:0008006" key="3">
    <source>
        <dbReference type="Google" id="ProtNLM"/>
    </source>
</evidence>
<reference evidence="1" key="2">
    <citation type="submission" date="2025-09" db="UniProtKB">
        <authorList>
            <consortium name="Ensembl"/>
        </authorList>
    </citation>
    <scope>IDENTIFICATION</scope>
</reference>
<dbReference type="AlphaFoldDB" id="A0A8D2M024"/>
<reference evidence="1" key="1">
    <citation type="submission" date="2025-08" db="UniProtKB">
        <authorList>
            <consortium name="Ensembl"/>
        </authorList>
    </citation>
    <scope>IDENTIFICATION</scope>
</reference>
<keyword evidence="2" id="KW-1185">Reference proteome</keyword>
<proteinExistence type="predicted"/>
<sequence length="60" mass="7137">MSWYRIRTNRTTFISLDSDKAFDTIYWRFIFATSIHCGLPPEFPNLIKILYELLKPELGP</sequence>
<dbReference type="Proteomes" id="UP000694545">
    <property type="component" value="Unplaced"/>
</dbReference>
<evidence type="ECO:0000313" key="1">
    <source>
        <dbReference type="Ensembl" id="ENSVKKP00000029148.1"/>
    </source>
</evidence>
<name>A0A8D2M024_VARKO</name>
<accession>A0A8D2M024</accession>